<gene>
    <name evidence="5" type="ORF">RIMI_LOCUS7991035</name>
</gene>
<organism evidence="5 6">
    <name type="scientific">Ranitomeya imitator</name>
    <name type="common">mimic poison frog</name>
    <dbReference type="NCBI Taxonomy" id="111125"/>
    <lineage>
        <taxon>Eukaryota</taxon>
        <taxon>Metazoa</taxon>
        <taxon>Chordata</taxon>
        <taxon>Craniata</taxon>
        <taxon>Vertebrata</taxon>
        <taxon>Euteleostomi</taxon>
        <taxon>Amphibia</taxon>
        <taxon>Batrachia</taxon>
        <taxon>Anura</taxon>
        <taxon>Neobatrachia</taxon>
        <taxon>Hyloidea</taxon>
        <taxon>Dendrobatidae</taxon>
        <taxon>Dendrobatinae</taxon>
        <taxon>Ranitomeya</taxon>
    </lineage>
</organism>
<evidence type="ECO:0000256" key="2">
    <source>
        <dbReference type="PROSITE-ProRule" id="PRU00447"/>
    </source>
</evidence>
<evidence type="ECO:0000313" key="6">
    <source>
        <dbReference type="Proteomes" id="UP001176940"/>
    </source>
</evidence>
<feature type="compositionally biased region" description="Basic and acidic residues" evidence="3">
    <location>
        <begin position="287"/>
        <end position="303"/>
    </location>
</feature>
<accession>A0ABN9LDG2</accession>
<dbReference type="Gene3D" id="3.10.20.10">
    <property type="match status" value="1"/>
</dbReference>
<keyword evidence="1 2" id="KW-0053">Apoptosis</keyword>
<evidence type="ECO:0000259" key="4">
    <source>
        <dbReference type="PROSITE" id="PS51135"/>
    </source>
</evidence>
<dbReference type="Pfam" id="PF09033">
    <property type="entry name" value="DFF-C"/>
    <property type="match status" value="1"/>
</dbReference>
<dbReference type="Proteomes" id="UP001176940">
    <property type="component" value="Unassembled WGS sequence"/>
</dbReference>
<dbReference type="EMBL" id="CAUEEQ010015529">
    <property type="protein sequence ID" value="CAJ0939323.1"/>
    <property type="molecule type" value="Genomic_DNA"/>
</dbReference>
<dbReference type="InterPro" id="IPR015121">
    <property type="entry name" value="DNA_fragmentation_mid_dom"/>
</dbReference>
<dbReference type="InterPro" id="IPR027296">
    <property type="entry name" value="DFF-C"/>
</dbReference>
<feature type="domain" description="CIDE-N" evidence="4">
    <location>
        <begin position="1"/>
        <end position="78"/>
    </location>
</feature>
<evidence type="ECO:0000256" key="1">
    <source>
        <dbReference type="ARBA" id="ARBA00022703"/>
    </source>
</evidence>
<dbReference type="SMART" id="SM00266">
    <property type="entry name" value="CAD"/>
    <property type="match status" value="1"/>
</dbReference>
<dbReference type="PANTHER" id="PTHR12306">
    <property type="entry name" value="CELL DEATH ACTIVATOR CIDE"/>
    <property type="match status" value="1"/>
</dbReference>
<keyword evidence="6" id="KW-1185">Reference proteome</keyword>
<proteinExistence type="predicted"/>
<protein>
    <recommendedName>
        <fullName evidence="4">CIDE-N domain-containing protein</fullName>
    </recommendedName>
</protein>
<dbReference type="SUPFAM" id="SSF54277">
    <property type="entry name" value="CAD &amp; PB1 domains"/>
    <property type="match status" value="1"/>
</dbReference>
<dbReference type="Gene3D" id="1.10.1490.10">
    <property type="entry name" value="C-terminal domain of DFF45/ICAD (DFF-C domain)"/>
    <property type="match status" value="2"/>
</dbReference>
<dbReference type="Pfam" id="PF02017">
    <property type="entry name" value="CIDE-N"/>
    <property type="match status" value="1"/>
</dbReference>
<sequence length="319" mass="36039">MKRFLVRVKGAKEKFGVAASSLKELSKKAVKQLNVDPKASVTLVLAEDGTIVEDQDYFLCLPENTEFILLTGNQKWSPCQIDGGTMWMAQESEELDDVDSGIERPKWKLLAAELKQNLATIVLFSDSDYQALIDVQTEELCKEMAITDRQAAMLQDTLQNLLDRRAEERECKELLQLYLKAMNKGSEKANVDDTDSKAPALEEPKTQLPSHVINVLREKTSPQLSLSNQQLEDVQKQNLNALSADLNWDTKRVRRLQHECEEELTKRYQKVHYMHALSSASQHNKHKAESMKRGCPEARAETESPKVLCPVTAHCSSSP</sequence>
<feature type="region of interest" description="Disordered" evidence="3">
    <location>
        <begin position="278"/>
        <end position="303"/>
    </location>
</feature>
<dbReference type="SUPFAM" id="SSF81783">
    <property type="entry name" value="C-terminal domain of DFF45/ICAD (DFF-C domain)"/>
    <property type="match status" value="1"/>
</dbReference>
<dbReference type="InterPro" id="IPR003508">
    <property type="entry name" value="CIDE-N_dom"/>
</dbReference>
<comment type="caution">
    <text evidence="5">The sequence shown here is derived from an EMBL/GenBank/DDBJ whole genome shotgun (WGS) entry which is preliminary data.</text>
</comment>
<evidence type="ECO:0000256" key="3">
    <source>
        <dbReference type="SAM" id="MobiDB-lite"/>
    </source>
</evidence>
<reference evidence="5" key="1">
    <citation type="submission" date="2023-07" db="EMBL/GenBank/DDBJ databases">
        <authorList>
            <person name="Stuckert A."/>
        </authorList>
    </citation>
    <scope>NUCLEOTIDE SEQUENCE</scope>
</reference>
<dbReference type="PROSITE" id="PS51135">
    <property type="entry name" value="CIDE_N"/>
    <property type="match status" value="1"/>
</dbReference>
<name>A0ABN9LDG2_9NEOB</name>
<dbReference type="PANTHER" id="PTHR12306:SF16">
    <property type="entry name" value="DNAATION FACTOR SUBUNIT ALPHA"/>
    <property type="match status" value="1"/>
</dbReference>
<evidence type="ECO:0000313" key="5">
    <source>
        <dbReference type="EMBL" id="CAJ0939323.1"/>
    </source>
</evidence>